<proteinExistence type="predicted"/>
<keyword evidence="1" id="KW-0479">Metal-binding</keyword>
<accession>A0A423V982</accession>
<feature type="region of interest" description="Disordered" evidence="2">
    <location>
        <begin position="426"/>
        <end position="514"/>
    </location>
</feature>
<comment type="caution">
    <text evidence="4">The sequence shown here is derived from an EMBL/GenBank/DDBJ whole genome shotgun (WGS) entry which is preliminary data.</text>
</comment>
<protein>
    <recommendedName>
        <fullName evidence="3">C2H2-type domain-containing protein</fullName>
    </recommendedName>
</protein>
<keyword evidence="5" id="KW-1185">Reference proteome</keyword>
<evidence type="ECO:0000256" key="2">
    <source>
        <dbReference type="SAM" id="MobiDB-lite"/>
    </source>
</evidence>
<dbReference type="AlphaFoldDB" id="A0A423V982"/>
<evidence type="ECO:0000259" key="3">
    <source>
        <dbReference type="PROSITE" id="PS50157"/>
    </source>
</evidence>
<dbReference type="InterPro" id="IPR013087">
    <property type="entry name" value="Znf_C2H2_type"/>
</dbReference>
<keyword evidence="1" id="KW-0863">Zinc-finger</keyword>
<dbReference type="OrthoDB" id="5245368at2759"/>
<feature type="compositionally biased region" description="Low complexity" evidence="2">
    <location>
        <begin position="64"/>
        <end position="80"/>
    </location>
</feature>
<name>A0A423V982_CYTCH</name>
<sequence>MDANERLQFINRLNSLTGDQAREALKQMAINCNTKQTTIARALRNAVDQHAPVQYFAPVALQPSPTVTTSTTTSHSQQKTSAREGGIMSDSREKSANVARPASMVQKKHEARRGDNHSDRNTDRKNLNKSRPERKSAQVEDMTDRGNRRGDFPSKDIKKDNASLATDRGNKHNTNRGRIKEEPVMVIDSDSSTSDSDTSNSDTSDDETSEIGDPVNARPVHDNVGKPLSVKYEPSSDDSDSDSTDTTDTDSSDSDSSDSEQPVDMKPEYRRVLQGRGRSRQTAPAQASHPAPLSSVSKTMTEKPKQCAISAVADPTKKGKGLAEASTLVVGRKRKAEEHDVVGHTNTAEDVQESKKSKVTECERSVEDRTCRNCLEVFASRSHLFRHLHSLRHFDFSPKKPLSTPEKQPTGMRVDMEIKAELDEQIDSPSTSIRRAKPARDTPKAMAPPPFIKAPNNFPRGPTPAPMALARRKSSGDAAPEMANSGLHTPPPPPQAPSSEVVPFKPQGAPQTADVRELKCRFCHEYFRRSENHATACRRHDGK</sequence>
<feature type="domain" description="C2H2-type" evidence="3">
    <location>
        <begin position="369"/>
        <end position="398"/>
    </location>
</feature>
<evidence type="ECO:0000313" key="5">
    <source>
        <dbReference type="Proteomes" id="UP000284375"/>
    </source>
</evidence>
<organism evidence="4 5">
    <name type="scientific">Cytospora chrysosperma</name>
    <name type="common">Cytospora canker fungus</name>
    <name type="synonym">Sphaeria chrysosperma</name>
    <dbReference type="NCBI Taxonomy" id="252740"/>
    <lineage>
        <taxon>Eukaryota</taxon>
        <taxon>Fungi</taxon>
        <taxon>Dikarya</taxon>
        <taxon>Ascomycota</taxon>
        <taxon>Pezizomycotina</taxon>
        <taxon>Sordariomycetes</taxon>
        <taxon>Sordariomycetidae</taxon>
        <taxon>Diaporthales</taxon>
        <taxon>Cytosporaceae</taxon>
        <taxon>Cytospora</taxon>
    </lineage>
</organism>
<dbReference type="PROSITE" id="PS50157">
    <property type="entry name" value="ZINC_FINGER_C2H2_2"/>
    <property type="match status" value="1"/>
</dbReference>
<gene>
    <name evidence="4" type="ORF">VSDG_09697</name>
</gene>
<feature type="compositionally biased region" description="Acidic residues" evidence="2">
    <location>
        <begin position="235"/>
        <end position="258"/>
    </location>
</feature>
<evidence type="ECO:0000256" key="1">
    <source>
        <dbReference type="PROSITE-ProRule" id="PRU00042"/>
    </source>
</evidence>
<feature type="region of interest" description="Disordered" evidence="2">
    <location>
        <begin position="64"/>
        <end position="302"/>
    </location>
</feature>
<feature type="compositionally biased region" description="Low complexity" evidence="2">
    <location>
        <begin position="188"/>
        <end position="202"/>
    </location>
</feature>
<dbReference type="GO" id="GO:0008270">
    <property type="term" value="F:zinc ion binding"/>
    <property type="evidence" value="ECO:0007669"/>
    <property type="project" value="UniProtKB-KW"/>
</dbReference>
<evidence type="ECO:0000313" key="4">
    <source>
        <dbReference type="EMBL" id="ROV87395.1"/>
    </source>
</evidence>
<feature type="compositionally biased region" description="Basic and acidic residues" evidence="2">
    <location>
        <begin position="112"/>
        <end position="161"/>
    </location>
</feature>
<dbReference type="PROSITE" id="PS00028">
    <property type="entry name" value="ZINC_FINGER_C2H2_1"/>
    <property type="match status" value="1"/>
</dbReference>
<keyword evidence="1" id="KW-0862">Zinc</keyword>
<reference evidence="4 5" key="1">
    <citation type="submission" date="2015-09" db="EMBL/GenBank/DDBJ databases">
        <title>Host preference determinants of Valsa canker pathogens revealed by comparative genomics.</title>
        <authorList>
            <person name="Yin Z."/>
            <person name="Huang L."/>
        </authorList>
    </citation>
    <scope>NUCLEOTIDE SEQUENCE [LARGE SCALE GENOMIC DNA]</scope>
    <source>
        <strain evidence="4 5">YSFL</strain>
    </source>
</reference>
<dbReference type="Proteomes" id="UP000284375">
    <property type="component" value="Unassembled WGS sequence"/>
</dbReference>
<dbReference type="EMBL" id="LJZO01000084">
    <property type="protein sequence ID" value="ROV87395.1"/>
    <property type="molecule type" value="Genomic_DNA"/>
</dbReference>